<dbReference type="Proteomes" id="UP000290538">
    <property type="component" value="Segment"/>
</dbReference>
<reference evidence="1 2" key="1">
    <citation type="submission" date="2019-01" db="EMBL/GenBank/DDBJ databases">
        <title>Complete genome sequence of Campylobacter bacteriophage CP20.</title>
        <authorList>
            <person name="Connerton I.F."/>
        </authorList>
    </citation>
    <scope>NUCLEOTIDE SEQUENCE [LARGE SCALE GENOMIC DNA]</scope>
</reference>
<organism evidence="1 2">
    <name type="scientific">Campylobacter phage CP20</name>
    <dbReference type="NCBI Taxonomy" id="2506428"/>
    <lineage>
        <taxon>Viruses</taxon>
        <taxon>Duplodnaviria</taxon>
        <taxon>Heunggongvirae</taxon>
        <taxon>Uroviricota</taxon>
        <taxon>Caudoviricetes</taxon>
        <taxon>Connertonviridae</taxon>
        <taxon>Firehammervirus</taxon>
        <taxon>Firehammervirus CPt10</taxon>
    </lineage>
</organism>
<proteinExistence type="predicted"/>
<sequence>MATVTLNKLASVINTIKWSKTSDFIVIMKPINTTFQNLINWGDPTETQNSIDICLKSINLPQYTGRFEELLIGGTWVLARGADPVYQVDMTFRDFDNASMYRRFVNAFQISKGNYNDVCAWLIQVYLSNGSKNILVMETQDALLTDVSQIQLSQDNNEIIEFNVSFKMNQPNHDNTDIKNIQLAGTSNTTGNDSVQSKASSYFSNMLKNGLSVAQNAVQDTFENLVSKW</sequence>
<evidence type="ECO:0000313" key="2">
    <source>
        <dbReference type="Proteomes" id="UP000290538"/>
    </source>
</evidence>
<evidence type="ECO:0000313" key="1">
    <source>
        <dbReference type="EMBL" id="QAU04873.1"/>
    </source>
</evidence>
<protein>
    <submittedName>
        <fullName evidence="1">Uncharacterized protein</fullName>
    </submittedName>
</protein>
<dbReference type="EMBL" id="MK408758">
    <property type="protein sequence ID" value="QAU04873.1"/>
    <property type="molecule type" value="Genomic_DNA"/>
</dbReference>
<accession>A0A410T7Q4</accession>
<name>A0A410T7Q4_9CAUD</name>